<accession>A0A1Y5PXU1</accession>
<keyword evidence="1" id="KW-1133">Transmembrane helix</keyword>
<dbReference type="EMBL" id="LT598653">
    <property type="protein sequence ID" value="SBV32054.1"/>
    <property type="molecule type" value="Genomic_DNA"/>
</dbReference>
<name>A0A1Y5PXU1_9SPHN</name>
<dbReference type="AlphaFoldDB" id="A0A1Y5PXU1"/>
<organism evidence="2">
    <name type="scientific">uncultured Sphingopyxis sp</name>
    <dbReference type="NCBI Taxonomy" id="310581"/>
    <lineage>
        <taxon>Bacteria</taxon>
        <taxon>Pseudomonadati</taxon>
        <taxon>Pseudomonadota</taxon>
        <taxon>Alphaproteobacteria</taxon>
        <taxon>Sphingomonadales</taxon>
        <taxon>Sphingomonadaceae</taxon>
        <taxon>Sphingopyxis</taxon>
        <taxon>environmental samples</taxon>
    </lineage>
</organism>
<evidence type="ECO:0000256" key="1">
    <source>
        <dbReference type="SAM" id="Phobius"/>
    </source>
</evidence>
<gene>
    <name evidence="2" type="ORF">SPPYR_0934</name>
</gene>
<evidence type="ECO:0000313" key="2">
    <source>
        <dbReference type="EMBL" id="SBV32054.1"/>
    </source>
</evidence>
<feature type="transmembrane region" description="Helical" evidence="1">
    <location>
        <begin position="161"/>
        <end position="177"/>
    </location>
</feature>
<dbReference type="KEGG" id="sphu:SPPYR_0934"/>
<keyword evidence="1" id="KW-0472">Membrane</keyword>
<reference evidence="2" key="1">
    <citation type="submission" date="2016-03" db="EMBL/GenBank/DDBJ databases">
        <authorList>
            <person name="Ploux O."/>
        </authorList>
    </citation>
    <scope>NUCLEOTIDE SEQUENCE</scope>
    <source>
        <strain evidence="2">UC10</strain>
    </source>
</reference>
<proteinExistence type="predicted"/>
<sequence>MMSNNEQPIRRAEDIHGFFRTGIVRGVGNWSETHVRSSTSGGGGYVHNGMGHISAPRVSVSSTTTEVTRFFMEYGEDDEEEVTIKGGGFAAREGQRVTVVRIGSRPGWGYDVAYHNHNTGKTYAPDGWLVWPLGKSPSAALVLIAPIVGAIAGALLLPSLWWFLGLAGFGWAFYAWRQKAGEYRTLKEAVRQRIGEVLADAKAEHGRVRAGREGEAA</sequence>
<feature type="transmembrane region" description="Helical" evidence="1">
    <location>
        <begin position="138"/>
        <end position="155"/>
    </location>
</feature>
<protein>
    <submittedName>
        <fullName evidence="2">Uncharacterized protein</fullName>
    </submittedName>
</protein>
<keyword evidence="1" id="KW-0812">Transmembrane</keyword>